<dbReference type="Gene3D" id="3.40.50.1820">
    <property type="entry name" value="alpha/beta hydrolase"/>
    <property type="match status" value="1"/>
</dbReference>
<proteinExistence type="predicted"/>
<dbReference type="SUPFAM" id="SSF53474">
    <property type="entry name" value="alpha/beta-Hydrolases"/>
    <property type="match status" value="1"/>
</dbReference>
<dbReference type="PANTHER" id="PTHR43433">
    <property type="entry name" value="HYDROLASE, ALPHA/BETA FOLD FAMILY PROTEIN"/>
    <property type="match status" value="1"/>
</dbReference>
<accession>A0ABW2IC69</accession>
<dbReference type="Pfam" id="PF12697">
    <property type="entry name" value="Abhydrolase_6"/>
    <property type="match status" value="1"/>
</dbReference>
<dbReference type="GO" id="GO:0016787">
    <property type="term" value="F:hydrolase activity"/>
    <property type="evidence" value="ECO:0007669"/>
    <property type="project" value="UniProtKB-KW"/>
</dbReference>
<reference evidence="3" key="1">
    <citation type="journal article" date="2019" name="Int. J. Syst. Evol. Microbiol.">
        <title>The Global Catalogue of Microorganisms (GCM) 10K type strain sequencing project: providing services to taxonomists for standard genome sequencing and annotation.</title>
        <authorList>
            <consortium name="The Broad Institute Genomics Platform"/>
            <consortium name="The Broad Institute Genome Sequencing Center for Infectious Disease"/>
            <person name="Wu L."/>
            <person name="Ma J."/>
        </authorList>
    </citation>
    <scope>NUCLEOTIDE SEQUENCE [LARGE SCALE GENOMIC DNA]</scope>
    <source>
        <strain evidence="3">KACC 12508</strain>
    </source>
</reference>
<gene>
    <name evidence="2" type="ORF">ACFQPC_11550</name>
</gene>
<sequence>MNNFNKLPAQAVPAMDVVCRGGGGITIVALHGIQGTRASWQPLTEALGEQVRWVLPNMRGRAAAFRGQGSADYSLEEFAADIARVIACYVTTPRYVLAGWSMGVSVTLATMALLKEQGVPLPQALILMSGSPVLQQTSWFHADGHEALLQEIATREQRLGLRDAADRDAVAWTWHSISQTDQRALLPTMDLPVLIVHGSADEDSPYAHARMLADGLPQARLYTIDQAMHSILTQNTAQVAEAMRAFISDIPTLRSSHEK</sequence>
<comment type="caution">
    <text evidence="2">The sequence shown here is derived from an EMBL/GenBank/DDBJ whole genome shotgun (WGS) entry which is preliminary data.</text>
</comment>
<dbReference type="InterPro" id="IPR000073">
    <property type="entry name" value="AB_hydrolase_1"/>
</dbReference>
<organism evidence="2 3">
    <name type="scientific">Herminiimonas glaciei</name>
    <dbReference type="NCBI Taxonomy" id="523788"/>
    <lineage>
        <taxon>Bacteria</taxon>
        <taxon>Pseudomonadati</taxon>
        <taxon>Pseudomonadota</taxon>
        <taxon>Betaproteobacteria</taxon>
        <taxon>Burkholderiales</taxon>
        <taxon>Oxalobacteraceae</taxon>
        <taxon>Herminiimonas</taxon>
    </lineage>
</organism>
<keyword evidence="2" id="KW-0378">Hydrolase</keyword>
<dbReference type="PANTHER" id="PTHR43433:SF5">
    <property type="entry name" value="AB HYDROLASE-1 DOMAIN-CONTAINING PROTEIN"/>
    <property type="match status" value="1"/>
</dbReference>
<dbReference type="RefSeq" id="WP_382272061.1">
    <property type="nucleotide sequence ID" value="NZ_JBHTBU010000002.1"/>
</dbReference>
<evidence type="ECO:0000313" key="2">
    <source>
        <dbReference type="EMBL" id="MFC7288674.1"/>
    </source>
</evidence>
<protein>
    <submittedName>
        <fullName evidence="2">Alpha/beta fold hydrolase</fullName>
    </submittedName>
</protein>
<dbReference type="InterPro" id="IPR029058">
    <property type="entry name" value="AB_hydrolase_fold"/>
</dbReference>
<evidence type="ECO:0000313" key="3">
    <source>
        <dbReference type="Proteomes" id="UP001596542"/>
    </source>
</evidence>
<keyword evidence="3" id="KW-1185">Reference proteome</keyword>
<name>A0ABW2IC69_9BURK</name>
<dbReference type="Proteomes" id="UP001596542">
    <property type="component" value="Unassembled WGS sequence"/>
</dbReference>
<dbReference type="InterPro" id="IPR050471">
    <property type="entry name" value="AB_hydrolase"/>
</dbReference>
<dbReference type="EMBL" id="JBHTBU010000002">
    <property type="protein sequence ID" value="MFC7288674.1"/>
    <property type="molecule type" value="Genomic_DNA"/>
</dbReference>
<evidence type="ECO:0000259" key="1">
    <source>
        <dbReference type="Pfam" id="PF12697"/>
    </source>
</evidence>
<feature type="domain" description="AB hydrolase-1" evidence="1">
    <location>
        <begin position="27"/>
        <end position="242"/>
    </location>
</feature>